<dbReference type="SUPFAM" id="SSF50475">
    <property type="entry name" value="FMN-binding split barrel"/>
    <property type="match status" value="1"/>
</dbReference>
<evidence type="ECO:0000259" key="1">
    <source>
        <dbReference type="Pfam" id="PF01243"/>
    </source>
</evidence>
<dbReference type="InterPro" id="IPR011576">
    <property type="entry name" value="Pyridox_Oxase_N"/>
</dbReference>
<feature type="domain" description="Pyridoxamine 5'-phosphate oxidase N-terminal" evidence="1">
    <location>
        <begin position="7"/>
        <end position="121"/>
    </location>
</feature>
<reference evidence="2 3" key="1">
    <citation type="submission" date="2016-06" db="EMBL/GenBank/DDBJ databases">
        <authorList>
            <person name="Kjaerup R.B."/>
            <person name="Dalgaard T.S."/>
            <person name="Juul-Madsen H.R."/>
        </authorList>
    </citation>
    <scope>NUCLEOTIDE SEQUENCE [LARGE SCALE GENOMIC DNA]</scope>
    <source>
        <strain evidence="2 3">DSM 43821</strain>
    </source>
</reference>
<dbReference type="Proteomes" id="UP000198228">
    <property type="component" value="Chromosome I"/>
</dbReference>
<dbReference type="InterPro" id="IPR012349">
    <property type="entry name" value="Split_barrel_FMN-bd"/>
</dbReference>
<dbReference type="Pfam" id="PF01243">
    <property type="entry name" value="PNPOx_N"/>
    <property type="match status" value="1"/>
</dbReference>
<sequence length="143" mass="15919">MLHPKTLRLVRAGSYAALATVTPEGALSCHMMWVGCDDDFLYVNTEVERYKFGNMQVGDPVALMIFESSRSWVEVRGTVVGHIYGDAALAQLDELSMIYNHRPYGKRIDSPRVICRIRPDREFVYLPSTSRASDESATGSAAS</sequence>
<dbReference type="RefSeq" id="WP_157746071.1">
    <property type="nucleotide sequence ID" value="NZ_LT607410.1"/>
</dbReference>
<evidence type="ECO:0000313" key="2">
    <source>
        <dbReference type="EMBL" id="SCF29392.1"/>
    </source>
</evidence>
<name>A0A1C4Z8Q1_9ACTN</name>
<dbReference type="Gene3D" id="2.30.110.10">
    <property type="entry name" value="Electron Transport, Fmn-binding Protein, Chain A"/>
    <property type="match status" value="1"/>
</dbReference>
<organism evidence="2 3">
    <name type="scientific">Micromonospora purpureochromogenes</name>
    <dbReference type="NCBI Taxonomy" id="47872"/>
    <lineage>
        <taxon>Bacteria</taxon>
        <taxon>Bacillati</taxon>
        <taxon>Actinomycetota</taxon>
        <taxon>Actinomycetes</taxon>
        <taxon>Micromonosporales</taxon>
        <taxon>Micromonosporaceae</taxon>
        <taxon>Micromonospora</taxon>
    </lineage>
</organism>
<dbReference type="AlphaFoldDB" id="A0A1C4Z8Q1"/>
<proteinExistence type="predicted"/>
<accession>A0A1C4Z8Q1</accession>
<dbReference type="EMBL" id="LT607410">
    <property type="protein sequence ID" value="SCF29392.1"/>
    <property type="molecule type" value="Genomic_DNA"/>
</dbReference>
<evidence type="ECO:0000313" key="3">
    <source>
        <dbReference type="Proteomes" id="UP000198228"/>
    </source>
</evidence>
<gene>
    <name evidence="2" type="ORF">GA0074696_4160</name>
</gene>
<protein>
    <submittedName>
        <fullName evidence="2">Pyridoxamine 5'-phosphate oxidase</fullName>
    </submittedName>
</protein>